<protein>
    <recommendedName>
        <fullName evidence="2">Reverse transcriptase domain-containing protein</fullName>
    </recommendedName>
</protein>
<dbReference type="Pfam" id="PF00078">
    <property type="entry name" value="RVT_1"/>
    <property type="match status" value="1"/>
</dbReference>
<evidence type="ECO:0000313" key="3">
    <source>
        <dbReference type="Ensembl" id="ENSOMEP00000020879.1"/>
    </source>
</evidence>
<dbReference type="PaxDb" id="30732-ENSOMEP00000020879"/>
<dbReference type="PROSITE" id="PS50878">
    <property type="entry name" value="RT_POL"/>
    <property type="match status" value="1"/>
</dbReference>
<dbReference type="OMA" id="WCIMEDA"/>
<reference evidence="3" key="1">
    <citation type="submission" date="2025-08" db="UniProtKB">
        <authorList>
            <consortium name="Ensembl"/>
        </authorList>
    </citation>
    <scope>IDENTIFICATION</scope>
</reference>
<evidence type="ECO:0000313" key="4">
    <source>
        <dbReference type="Proteomes" id="UP000261560"/>
    </source>
</evidence>
<dbReference type="InterPro" id="IPR000477">
    <property type="entry name" value="RT_dom"/>
</dbReference>
<keyword evidence="4" id="KW-1185">Reference proteome</keyword>
<reference evidence="3" key="2">
    <citation type="submission" date="2025-09" db="UniProtKB">
        <authorList>
            <consortium name="Ensembl"/>
        </authorList>
    </citation>
    <scope>IDENTIFICATION</scope>
</reference>
<evidence type="ECO:0000256" key="1">
    <source>
        <dbReference type="SAM" id="Phobius"/>
    </source>
</evidence>
<evidence type="ECO:0000259" key="2">
    <source>
        <dbReference type="PROSITE" id="PS50878"/>
    </source>
</evidence>
<dbReference type="GeneTree" id="ENSGT00940000163630"/>
<dbReference type="PROSITE" id="PS51257">
    <property type="entry name" value="PROKAR_LIPOPROTEIN"/>
    <property type="match status" value="1"/>
</dbReference>
<keyword evidence="1" id="KW-1133">Transmembrane helix</keyword>
<feature type="domain" description="Reverse transcriptase" evidence="2">
    <location>
        <begin position="1"/>
        <end position="124"/>
    </location>
</feature>
<keyword evidence="1" id="KW-0812">Transmembrane</keyword>
<dbReference type="Ensembl" id="ENSOMET00000030458.1">
    <property type="protein sequence ID" value="ENSOMEP00000020879.1"/>
    <property type="gene ID" value="ENSOMEG00000022778.1"/>
</dbReference>
<dbReference type="PANTHER" id="PTHR31635:SF196">
    <property type="entry name" value="REVERSE TRANSCRIPTASE DOMAIN-CONTAINING PROTEIN-RELATED"/>
    <property type="match status" value="1"/>
</dbReference>
<dbReference type="PANTHER" id="PTHR31635">
    <property type="entry name" value="REVERSE TRANSCRIPTASE DOMAIN-CONTAINING PROTEIN-RELATED"/>
    <property type="match status" value="1"/>
</dbReference>
<dbReference type="AlphaFoldDB" id="A0A3B3CUR9"/>
<proteinExistence type="predicted"/>
<keyword evidence="1" id="KW-0472">Membrane</keyword>
<sequence length="344" mass="39416">MRPFNSIIKTCITLIPLTPTFFGCPLSPLLFILAIEPLAIAIRNDPSIHGIPRWGIEHKLSLYADDLLLFISRAEETIPNILNLLDKFGKVSGYKLNLHKSELLPINMSDSSLEKIQVLSASSIPGRAGKQAGLRLLRTRVGHPWPRFLYLFQCLPIYIPNTYFKELDSIISSFIWNGKKPRLRKEYLPLSLSYVMGAPLPLSEPLTIHNPVVRDSIKIIKQFRKHFGFLGMSLFTLIASHPSFPPSLSYTTFQRWHQAGLKCFNDLFAENQLASFQQLSNKYNFSPSHFFRNLRHYMMTSISDFPNKPPKNVLDDIFIFNPTQKKSIKKILNMFPHVSLHANH</sequence>
<name>A0A3B3CUR9_ORYME</name>
<accession>A0A3B3CUR9</accession>
<organism evidence="3 4">
    <name type="scientific">Oryzias melastigma</name>
    <name type="common">Marine medaka</name>
    <dbReference type="NCBI Taxonomy" id="30732"/>
    <lineage>
        <taxon>Eukaryota</taxon>
        <taxon>Metazoa</taxon>
        <taxon>Chordata</taxon>
        <taxon>Craniata</taxon>
        <taxon>Vertebrata</taxon>
        <taxon>Euteleostomi</taxon>
        <taxon>Actinopterygii</taxon>
        <taxon>Neopterygii</taxon>
        <taxon>Teleostei</taxon>
        <taxon>Neoteleostei</taxon>
        <taxon>Acanthomorphata</taxon>
        <taxon>Ovalentaria</taxon>
        <taxon>Atherinomorphae</taxon>
        <taxon>Beloniformes</taxon>
        <taxon>Adrianichthyidae</taxon>
        <taxon>Oryziinae</taxon>
        <taxon>Oryzias</taxon>
    </lineage>
</organism>
<dbReference type="Proteomes" id="UP000261560">
    <property type="component" value="Unplaced"/>
</dbReference>
<feature type="transmembrane region" description="Helical" evidence="1">
    <location>
        <begin position="12"/>
        <end position="35"/>
    </location>
</feature>
<dbReference type="STRING" id="30732.ENSOMEP00000020879"/>